<keyword evidence="2" id="KW-1185">Reference proteome</keyword>
<accession>A0AAV4V481</accession>
<name>A0AAV4V481_9ARAC</name>
<reference evidence="1 2" key="1">
    <citation type="submission" date="2021-06" db="EMBL/GenBank/DDBJ databases">
        <title>Caerostris darwini draft genome.</title>
        <authorList>
            <person name="Kono N."/>
            <person name="Arakawa K."/>
        </authorList>
    </citation>
    <scope>NUCLEOTIDE SEQUENCE [LARGE SCALE GENOMIC DNA]</scope>
</reference>
<evidence type="ECO:0000313" key="2">
    <source>
        <dbReference type="Proteomes" id="UP001054837"/>
    </source>
</evidence>
<protein>
    <submittedName>
        <fullName evidence="1">Uncharacterized protein</fullName>
    </submittedName>
</protein>
<sequence>MSNGGAAANASSSENELEDLECLNFPGDIDWSTTLVLRCDPKGSPYNIGDVISAFHVVVRRNEVFNLGPTFLNHAFTLSFKSVFAMEGFIKFMGSPKMSKGIKVKGHPCTITRVPSKYVTVRVRHIPLEVDTSHIVSALKKYGTVVKTELVKNNFRGWFHVYTSERKIDLYLKSNVKVSDLPYGIEVKGLYGSVYVEERNPKCLNVTIRDTKLIVVKERIASFTKRSILELNHSSAFRTFFVNKDCNSGYSILYEQVVNVLNAVI</sequence>
<dbReference type="AlphaFoldDB" id="A0AAV4V481"/>
<gene>
    <name evidence="1" type="primary">AVEN_267012_1</name>
    <name evidence="1" type="ORF">CDAR_298211</name>
</gene>
<organism evidence="1 2">
    <name type="scientific">Caerostris darwini</name>
    <dbReference type="NCBI Taxonomy" id="1538125"/>
    <lineage>
        <taxon>Eukaryota</taxon>
        <taxon>Metazoa</taxon>
        <taxon>Ecdysozoa</taxon>
        <taxon>Arthropoda</taxon>
        <taxon>Chelicerata</taxon>
        <taxon>Arachnida</taxon>
        <taxon>Araneae</taxon>
        <taxon>Araneomorphae</taxon>
        <taxon>Entelegynae</taxon>
        <taxon>Araneoidea</taxon>
        <taxon>Araneidae</taxon>
        <taxon>Caerostris</taxon>
    </lineage>
</organism>
<evidence type="ECO:0000313" key="1">
    <source>
        <dbReference type="EMBL" id="GIY64578.1"/>
    </source>
</evidence>
<proteinExistence type="predicted"/>
<dbReference type="Proteomes" id="UP001054837">
    <property type="component" value="Unassembled WGS sequence"/>
</dbReference>
<comment type="caution">
    <text evidence="1">The sequence shown here is derived from an EMBL/GenBank/DDBJ whole genome shotgun (WGS) entry which is preliminary data.</text>
</comment>
<dbReference type="EMBL" id="BPLQ01012337">
    <property type="protein sequence ID" value="GIY64578.1"/>
    <property type="molecule type" value="Genomic_DNA"/>
</dbReference>